<dbReference type="RefSeq" id="WP_343840251.1">
    <property type="nucleotide sequence ID" value="NZ_BAAAEI010000001.1"/>
</dbReference>
<dbReference type="EMBL" id="BAAAEI010000001">
    <property type="protein sequence ID" value="GAA0339870.1"/>
    <property type="molecule type" value="Genomic_DNA"/>
</dbReference>
<dbReference type="InterPro" id="IPR007110">
    <property type="entry name" value="Ig-like_dom"/>
</dbReference>
<keyword evidence="4" id="KW-0804">Transcription</keyword>
<dbReference type="Gene3D" id="1.10.10.10">
    <property type="entry name" value="Winged helix-like DNA-binding domain superfamily/Winged helix DNA-binding domain"/>
    <property type="match status" value="1"/>
</dbReference>
<keyword evidence="3" id="KW-0238">DNA-binding</keyword>
<dbReference type="PANTHER" id="PTHR30126:SF91">
    <property type="entry name" value="LYSR FAMILY TRANSCRIPTIONAL REGULATOR"/>
    <property type="match status" value="1"/>
</dbReference>
<evidence type="ECO:0000313" key="8">
    <source>
        <dbReference type="Proteomes" id="UP001501757"/>
    </source>
</evidence>
<dbReference type="InterPro" id="IPR036390">
    <property type="entry name" value="WH_DNA-bd_sf"/>
</dbReference>
<dbReference type="PRINTS" id="PR00039">
    <property type="entry name" value="HTHLYSR"/>
</dbReference>
<keyword evidence="2" id="KW-0805">Transcription regulation</keyword>
<dbReference type="SUPFAM" id="SSF53850">
    <property type="entry name" value="Periplasmic binding protein-like II"/>
    <property type="match status" value="1"/>
</dbReference>
<reference evidence="8" key="1">
    <citation type="journal article" date="2019" name="Int. J. Syst. Evol. Microbiol.">
        <title>The Global Catalogue of Microorganisms (GCM) 10K type strain sequencing project: providing services to taxonomists for standard genome sequencing and annotation.</title>
        <authorList>
            <consortium name="The Broad Institute Genomics Platform"/>
            <consortium name="The Broad Institute Genome Sequencing Center for Infectious Disease"/>
            <person name="Wu L."/>
            <person name="Ma J."/>
        </authorList>
    </citation>
    <scope>NUCLEOTIDE SEQUENCE [LARGE SCALE GENOMIC DNA]</scope>
    <source>
        <strain evidence="8">JCM 13378</strain>
    </source>
</reference>
<dbReference type="InterPro" id="IPR000847">
    <property type="entry name" value="LysR_HTH_N"/>
</dbReference>
<comment type="similarity">
    <text evidence="1">Belongs to the LysR transcriptional regulatory family.</text>
</comment>
<name>A0ABP3G9I7_9ALTE</name>
<evidence type="ECO:0000259" key="5">
    <source>
        <dbReference type="PROSITE" id="PS50835"/>
    </source>
</evidence>
<organism evidence="7 8">
    <name type="scientific">Bowmanella denitrificans</name>
    <dbReference type="NCBI Taxonomy" id="366582"/>
    <lineage>
        <taxon>Bacteria</taxon>
        <taxon>Pseudomonadati</taxon>
        <taxon>Pseudomonadota</taxon>
        <taxon>Gammaproteobacteria</taxon>
        <taxon>Alteromonadales</taxon>
        <taxon>Alteromonadaceae</taxon>
        <taxon>Bowmanella</taxon>
    </lineage>
</organism>
<dbReference type="InterPro" id="IPR036388">
    <property type="entry name" value="WH-like_DNA-bd_sf"/>
</dbReference>
<dbReference type="InterPro" id="IPR005119">
    <property type="entry name" value="LysR_subst-bd"/>
</dbReference>
<dbReference type="SUPFAM" id="SSF46785">
    <property type="entry name" value="Winged helix' DNA-binding domain"/>
    <property type="match status" value="1"/>
</dbReference>
<evidence type="ECO:0000256" key="3">
    <source>
        <dbReference type="ARBA" id="ARBA00023125"/>
    </source>
</evidence>
<proteinExistence type="inferred from homology"/>
<keyword evidence="8" id="KW-1185">Reference proteome</keyword>
<dbReference type="PANTHER" id="PTHR30126">
    <property type="entry name" value="HTH-TYPE TRANSCRIPTIONAL REGULATOR"/>
    <property type="match status" value="1"/>
</dbReference>
<evidence type="ECO:0000256" key="4">
    <source>
        <dbReference type="ARBA" id="ARBA00023163"/>
    </source>
</evidence>
<evidence type="ECO:0000256" key="1">
    <source>
        <dbReference type="ARBA" id="ARBA00009437"/>
    </source>
</evidence>
<dbReference type="Proteomes" id="UP001501757">
    <property type="component" value="Unassembled WGS sequence"/>
</dbReference>
<accession>A0ABP3G9I7</accession>
<evidence type="ECO:0000259" key="6">
    <source>
        <dbReference type="PROSITE" id="PS50931"/>
    </source>
</evidence>
<protein>
    <submittedName>
        <fullName evidence="7">LysR family transcriptional regulator</fullName>
    </submittedName>
</protein>
<dbReference type="Pfam" id="PF00126">
    <property type="entry name" value="HTH_1"/>
    <property type="match status" value="1"/>
</dbReference>
<dbReference type="PROSITE" id="PS50835">
    <property type="entry name" value="IG_LIKE"/>
    <property type="match status" value="1"/>
</dbReference>
<evidence type="ECO:0000256" key="2">
    <source>
        <dbReference type="ARBA" id="ARBA00023015"/>
    </source>
</evidence>
<feature type="domain" description="HTH lysR-type" evidence="6">
    <location>
        <begin position="3"/>
        <end position="60"/>
    </location>
</feature>
<gene>
    <name evidence="7" type="ORF">GCM10009092_00440</name>
</gene>
<dbReference type="PROSITE" id="PS50931">
    <property type="entry name" value="HTH_LYSR"/>
    <property type="match status" value="1"/>
</dbReference>
<dbReference type="Gene3D" id="3.40.190.290">
    <property type="match status" value="1"/>
</dbReference>
<dbReference type="Pfam" id="PF03466">
    <property type="entry name" value="LysR_substrate"/>
    <property type="match status" value="1"/>
</dbReference>
<feature type="domain" description="Ig-like" evidence="5">
    <location>
        <begin position="238"/>
        <end position="302"/>
    </location>
</feature>
<comment type="caution">
    <text evidence="7">The sequence shown here is derived from an EMBL/GenBank/DDBJ whole genome shotgun (WGS) entry which is preliminary data.</text>
</comment>
<evidence type="ECO:0000313" key="7">
    <source>
        <dbReference type="EMBL" id="GAA0339870.1"/>
    </source>
</evidence>
<sequence>MALSLEQLEAFLAAVETGSFSAAARKLGKAQSSISGLISNLESDTGLPLFDRSTREPRLTRQGQALMEDVKAVLKSHNHLRYRVSHLTDKVEPAIGIAYDNLLVHEDNINSLIRDFERAFPSTSLMLLHATHHGAYQLLEEHKVDIAIGLRQHSYTEQYGFTSIGQVQFAKVASISHPLTKLSNPTESDLVQHRQLKITDNQSGTRHSEDRTGNAWYCNSPDNLLAMLKMGLGWADIPLQSVASELQNGRIVRLNCNQQALSFPQSLDLVWRKEGEAGKCQQWLLERLTLQYRQSEPSVSIQ</sequence>